<dbReference type="InterPro" id="IPR018060">
    <property type="entry name" value="HTH_AraC"/>
</dbReference>
<dbReference type="InterPro" id="IPR037923">
    <property type="entry name" value="HTH-like"/>
</dbReference>
<keyword evidence="1" id="KW-0805">Transcription regulation</keyword>
<dbReference type="PANTHER" id="PTHR43280">
    <property type="entry name" value="ARAC-FAMILY TRANSCRIPTIONAL REGULATOR"/>
    <property type="match status" value="1"/>
</dbReference>
<keyword evidence="2" id="KW-0238">DNA-binding</keyword>
<evidence type="ECO:0000313" key="5">
    <source>
        <dbReference type="EMBL" id="ODM10550.1"/>
    </source>
</evidence>
<accession>A0A1E3APC9</accession>
<evidence type="ECO:0000259" key="4">
    <source>
        <dbReference type="PROSITE" id="PS01124"/>
    </source>
</evidence>
<dbReference type="GO" id="GO:0043565">
    <property type="term" value="F:sequence-specific DNA binding"/>
    <property type="evidence" value="ECO:0007669"/>
    <property type="project" value="InterPro"/>
</dbReference>
<evidence type="ECO:0000256" key="1">
    <source>
        <dbReference type="ARBA" id="ARBA00023015"/>
    </source>
</evidence>
<dbReference type="Pfam" id="PF12833">
    <property type="entry name" value="HTH_18"/>
    <property type="match status" value="1"/>
</dbReference>
<sequence>MQKQSFQRFPIRYRPYDFPARFPVLAFLGENWTISMDSPEYLHFHNGLEIGHCIRGNGQVFMTGRSPSVYDTGAFSILFPQIPHMAVCGTQESQWEYIYIDPIRFPESAADCGSDIWQIFYMLQEIPVIIQEEAFPLLFYFLSRIFQEFHEKKPLYQQAVHGLLFSLFSEINRITMAASAGHTAESEDGYSYIRNALTFIYGHYEEAFSVRDLASHCCISESHLRRLFKNMVGISPLECLQHYRIQQACHLIHLNQKPVNSIARQVGYVSLSSFNRQFQQYMHMSPSEWKKEHLSEATEHEVRSYEDNSTRHIFQF</sequence>
<organism evidence="5 6">
    <name type="scientific">Eisenbergiella tayi</name>
    <dbReference type="NCBI Taxonomy" id="1432052"/>
    <lineage>
        <taxon>Bacteria</taxon>
        <taxon>Bacillati</taxon>
        <taxon>Bacillota</taxon>
        <taxon>Clostridia</taxon>
        <taxon>Lachnospirales</taxon>
        <taxon>Lachnospiraceae</taxon>
        <taxon>Eisenbergiella</taxon>
    </lineage>
</organism>
<comment type="caution">
    <text evidence="5">The sequence shown here is derived from an EMBL/GenBank/DDBJ whole genome shotgun (WGS) entry which is preliminary data.</text>
</comment>
<dbReference type="PANTHER" id="PTHR43280:SF2">
    <property type="entry name" value="HTH-TYPE TRANSCRIPTIONAL REGULATOR EXSA"/>
    <property type="match status" value="1"/>
</dbReference>
<dbReference type="PROSITE" id="PS01124">
    <property type="entry name" value="HTH_ARAC_FAMILY_2"/>
    <property type="match status" value="1"/>
</dbReference>
<dbReference type="SUPFAM" id="SSF51215">
    <property type="entry name" value="Regulatory protein AraC"/>
    <property type="match status" value="1"/>
</dbReference>
<feature type="domain" description="HTH araC/xylS-type" evidence="4">
    <location>
        <begin position="194"/>
        <end position="292"/>
    </location>
</feature>
<dbReference type="SMART" id="SM00342">
    <property type="entry name" value="HTH_ARAC"/>
    <property type="match status" value="1"/>
</dbReference>
<dbReference type="Proteomes" id="UP000095003">
    <property type="component" value="Unassembled WGS sequence"/>
</dbReference>
<dbReference type="EMBL" id="MCGI01000003">
    <property type="protein sequence ID" value="ODM10550.1"/>
    <property type="molecule type" value="Genomic_DNA"/>
</dbReference>
<dbReference type="SUPFAM" id="SSF46689">
    <property type="entry name" value="Homeodomain-like"/>
    <property type="match status" value="2"/>
</dbReference>
<evidence type="ECO:0000313" key="6">
    <source>
        <dbReference type="Proteomes" id="UP000095003"/>
    </source>
</evidence>
<dbReference type="GO" id="GO:0003700">
    <property type="term" value="F:DNA-binding transcription factor activity"/>
    <property type="evidence" value="ECO:0007669"/>
    <property type="project" value="InterPro"/>
</dbReference>
<dbReference type="Gene3D" id="1.10.10.60">
    <property type="entry name" value="Homeodomain-like"/>
    <property type="match status" value="1"/>
</dbReference>
<gene>
    <name evidence="5" type="ORF">BEH84_02979</name>
</gene>
<reference evidence="5 6" key="1">
    <citation type="submission" date="2016-07" db="EMBL/GenBank/DDBJ databases">
        <title>Characterization of isolates of Eisenbergiella tayi derived from blood cultures, using whole genome sequencing.</title>
        <authorList>
            <person name="Burdz T."/>
            <person name="Wiebe D."/>
            <person name="Huynh C."/>
            <person name="Bernard K."/>
        </authorList>
    </citation>
    <scope>NUCLEOTIDE SEQUENCE [LARGE SCALE GENOMIC DNA]</scope>
    <source>
        <strain evidence="5 6">NML 120489</strain>
    </source>
</reference>
<protein>
    <submittedName>
        <fullName evidence="5">Putative response regulatory protein</fullName>
    </submittedName>
</protein>
<evidence type="ECO:0000256" key="3">
    <source>
        <dbReference type="ARBA" id="ARBA00023163"/>
    </source>
</evidence>
<dbReference type="PATRIC" id="fig|1432052.3.peg.3291"/>
<name>A0A1E3APC9_9FIRM</name>
<dbReference type="InterPro" id="IPR009057">
    <property type="entry name" value="Homeodomain-like_sf"/>
</dbReference>
<evidence type="ECO:0000256" key="2">
    <source>
        <dbReference type="ARBA" id="ARBA00023125"/>
    </source>
</evidence>
<proteinExistence type="predicted"/>
<dbReference type="AlphaFoldDB" id="A0A1E3APC9"/>
<dbReference type="RefSeq" id="WP_069157447.1">
    <property type="nucleotide sequence ID" value="NZ_MCGI01000003.1"/>
</dbReference>
<keyword evidence="3" id="KW-0804">Transcription</keyword>